<reference evidence="1 2" key="1">
    <citation type="submission" date="2024-03" db="EMBL/GenBank/DDBJ databases">
        <authorList>
            <person name="Martinez-Hernandez J."/>
        </authorList>
    </citation>
    <scope>NUCLEOTIDE SEQUENCE [LARGE SCALE GENOMIC DNA]</scope>
</reference>
<gene>
    <name evidence="1" type="ORF">LLUT_LOCUS24494</name>
</gene>
<protein>
    <submittedName>
        <fullName evidence="1">Uncharacterized protein</fullName>
    </submittedName>
</protein>
<evidence type="ECO:0000313" key="1">
    <source>
        <dbReference type="EMBL" id="CAL0323434.1"/>
    </source>
</evidence>
<accession>A0AAV1XP58</accession>
<name>A0AAV1XP58_LUPLU</name>
<comment type="caution">
    <text evidence="1">The sequence shown here is derived from an EMBL/GenBank/DDBJ whole genome shotgun (WGS) entry which is preliminary data.</text>
</comment>
<sequence>MALQNFISLKIIPEKLSKILKKLVGVFIRTLPDANVIIKIHREGYVCDTMKYAMKTYMLLLKKEFDSDHHFHQLITRNSSILVPLHEIKFCSAMKGRDNCQPLKPLNRRDKHKNFIGKSPSQVI</sequence>
<dbReference type="Proteomes" id="UP001497480">
    <property type="component" value="Unassembled WGS sequence"/>
</dbReference>
<evidence type="ECO:0000313" key="2">
    <source>
        <dbReference type="Proteomes" id="UP001497480"/>
    </source>
</evidence>
<organism evidence="1 2">
    <name type="scientific">Lupinus luteus</name>
    <name type="common">European yellow lupine</name>
    <dbReference type="NCBI Taxonomy" id="3873"/>
    <lineage>
        <taxon>Eukaryota</taxon>
        <taxon>Viridiplantae</taxon>
        <taxon>Streptophyta</taxon>
        <taxon>Embryophyta</taxon>
        <taxon>Tracheophyta</taxon>
        <taxon>Spermatophyta</taxon>
        <taxon>Magnoliopsida</taxon>
        <taxon>eudicotyledons</taxon>
        <taxon>Gunneridae</taxon>
        <taxon>Pentapetalae</taxon>
        <taxon>rosids</taxon>
        <taxon>fabids</taxon>
        <taxon>Fabales</taxon>
        <taxon>Fabaceae</taxon>
        <taxon>Papilionoideae</taxon>
        <taxon>50 kb inversion clade</taxon>
        <taxon>genistoids sensu lato</taxon>
        <taxon>core genistoids</taxon>
        <taxon>Genisteae</taxon>
        <taxon>Lupinus</taxon>
    </lineage>
</organism>
<dbReference type="AlphaFoldDB" id="A0AAV1XP58"/>
<dbReference type="EMBL" id="CAXHTB010000017">
    <property type="protein sequence ID" value="CAL0323434.1"/>
    <property type="molecule type" value="Genomic_DNA"/>
</dbReference>
<proteinExistence type="predicted"/>
<keyword evidence="2" id="KW-1185">Reference proteome</keyword>